<dbReference type="EMBL" id="JBHRYE010000051">
    <property type="protein sequence ID" value="MFC3673717.1"/>
    <property type="molecule type" value="Genomic_DNA"/>
</dbReference>
<dbReference type="SUPFAM" id="SSF47203">
    <property type="entry name" value="Acyl-CoA dehydrogenase C-terminal domain-like"/>
    <property type="match status" value="2"/>
</dbReference>
<evidence type="ECO:0000256" key="4">
    <source>
        <dbReference type="ARBA" id="ARBA00022827"/>
    </source>
</evidence>
<organism evidence="9 10">
    <name type="scientific">Novosphingobium pokkalii</name>
    <dbReference type="NCBI Taxonomy" id="1770194"/>
    <lineage>
        <taxon>Bacteria</taxon>
        <taxon>Pseudomonadati</taxon>
        <taxon>Pseudomonadota</taxon>
        <taxon>Alphaproteobacteria</taxon>
        <taxon>Sphingomonadales</taxon>
        <taxon>Sphingomonadaceae</taxon>
        <taxon>Novosphingobium</taxon>
    </lineage>
</organism>
<dbReference type="InterPro" id="IPR006091">
    <property type="entry name" value="Acyl-CoA_Oxase/DH_mid-dom"/>
</dbReference>
<feature type="domain" description="Acyl-CoA dehydrogenase/oxidase C-terminal" evidence="6">
    <location>
        <begin position="195"/>
        <end position="332"/>
    </location>
</feature>
<dbReference type="PANTHER" id="PTHR43292">
    <property type="entry name" value="ACYL-COA DEHYDROGENASE"/>
    <property type="match status" value="1"/>
</dbReference>
<dbReference type="PANTHER" id="PTHR43292:SF3">
    <property type="entry name" value="ACYL-COA DEHYDROGENASE FADE29"/>
    <property type="match status" value="1"/>
</dbReference>
<name>A0ABV7V9U3_9SPHN</name>
<dbReference type="Gene3D" id="1.20.140.10">
    <property type="entry name" value="Butyryl-CoA Dehydrogenase, subunit A, domain 3"/>
    <property type="match status" value="2"/>
</dbReference>
<evidence type="ECO:0000313" key="10">
    <source>
        <dbReference type="Proteomes" id="UP001595683"/>
    </source>
</evidence>
<dbReference type="Gene3D" id="2.40.110.10">
    <property type="entry name" value="Butyryl-CoA Dehydrogenase, subunit A, domain 2"/>
    <property type="match status" value="1"/>
</dbReference>
<comment type="caution">
    <text evidence="9">The sequence shown here is derived from an EMBL/GenBank/DDBJ whole genome shotgun (WGS) entry which is preliminary data.</text>
</comment>
<dbReference type="EC" id="1.3.8.-" evidence="9"/>
<evidence type="ECO:0000259" key="6">
    <source>
        <dbReference type="Pfam" id="PF00441"/>
    </source>
</evidence>
<dbReference type="InterPro" id="IPR052161">
    <property type="entry name" value="Mycobact_Acyl-CoA_DH"/>
</dbReference>
<dbReference type="Gene3D" id="1.10.540.10">
    <property type="entry name" value="Acyl-CoA dehydrogenase/oxidase, N-terminal domain"/>
    <property type="match status" value="2"/>
</dbReference>
<dbReference type="GO" id="GO:0016491">
    <property type="term" value="F:oxidoreductase activity"/>
    <property type="evidence" value="ECO:0007669"/>
    <property type="project" value="UniProtKB-KW"/>
</dbReference>
<keyword evidence="5 9" id="KW-0560">Oxidoreductase</keyword>
<proteinExistence type="inferred from homology"/>
<dbReference type="InterPro" id="IPR037069">
    <property type="entry name" value="AcylCoA_DH/ox_N_sf"/>
</dbReference>
<keyword evidence="10" id="KW-1185">Reference proteome</keyword>
<evidence type="ECO:0000259" key="8">
    <source>
        <dbReference type="Pfam" id="PF02771"/>
    </source>
</evidence>
<feature type="domain" description="Acyl-CoA oxidase/dehydrogenase middle" evidence="7">
    <location>
        <begin position="470"/>
        <end position="558"/>
    </location>
</feature>
<dbReference type="Proteomes" id="UP001595683">
    <property type="component" value="Unassembled WGS sequence"/>
</dbReference>
<dbReference type="InterPro" id="IPR046373">
    <property type="entry name" value="Acyl-CoA_Oxase/DH_mid-dom_sf"/>
</dbReference>
<gene>
    <name evidence="9" type="ORF">ACFOOT_20035</name>
</gene>
<dbReference type="InterPro" id="IPR013786">
    <property type="entry name" value="AcylCoA_DH/ox_N"/>
</dbReference>
<protein>
    <submittedName>
        <fullName evidence="9">Acyl-CoA dehydrogenase</fullName>
        <ecNumber evidence="9">1.3.8.-</ecNumber>
    </submittedName>
</protein>
<dbReference type="Pfam" id="PF02770">
    <property type="entry name" value="Acyl-CoA_dh_M"/>
    <property type="match status" value="1"/>
</dbReference>
<evidence type="ECO:0000256" key="2">
    <source>
        <dbReference type="ARBA" id="ARBA00009347"/>
    </source>
</evidence>
<dbReference type="InterPro" id="IPR009100">
    <property type="entry name" value="AcylCoA_DH/oxidase_NM_dom_sf"/>
</dbReference>
<keyword evidence="4" id="KW-0274">FAD</keyword>
<dbReference type="SUPFAM" id="SSF56645">
    <property type="entry name" value="Acyl-CoA dehydrogenase NM domain-like"/>
    <property type="match status" value="2"/>
</dbReference>
<dbReference type="InterPro" id="IPR009075">
    <property type="entry name" value="AcylCo_DH/oxidase_C"/>
</dbReference>
<dbReference type="InterPro" id="IPR036250">
    <property type="entry name" value="AcylCo_DH-like_C"/>
</dbReference>
<dbReference type="Pfam" id="PF02771">
    <property type="entry name" value="Acyl-CoA_dh_N"/>
    <property type="match status" value="1"/>
</dbReference>
<evidence type="ECO:0000313" key="9">
    <source>
        <dbReference type="EMBL" id="MFC3673717.1"/>
    </source>
</evidence>
<feature type="domain" description="Acyl-CoA dehydrogenase/oxidase C-terminal" evidence="6">
    <location>
        <begin position="578"/>
        <end position="727"/>
    </location>
</feature>
<evidence type="ECO:0000256" key="1">
    <source>
        <dbReference type="ARBA" id="ARBA00001974"/>
    </source>
</evidence>
<dbReference type="RefSeq" id="WP_191325749.1">
    <property type="nucleotide sequence ID" value="NZ_BMZP01000021.1"/>
</dbReference>
<reference evidence="10" key="1">
    <citation type="journal article" date="2019" name="Int. J. Syst. Evol. Microbiol.">
        <title>The Global Catalogue of Microorganisms (GCM) 10K type strain sequencing project: providing services to taxonomists for standard genome sequencing and annotation.</title>
        <authorList>
            <consortium name="The Broad Institute Genomics Platform"/>
            <consortium name="The Broad Institute Genome Sequencing Center for Infectious Disease"/>
            <person name="Wu L."/>
            <person name="Ma J."/>
        </authorList>
    </citation>
    <scope>NUCLEOTIDE SEQUENCE [LARGE SCALE GENOMIC DNA]</scope>
    <source>
        <strain evidence="10">KCTC 42224</strain>
    </source>
</reference>
<comment type="cofactor">
    <cofactor evidence="1">
        <name>FAD</name>
        <dbReference type="ChEBI" id="CHEBI:57692"/>
    </cofactor>
</comment>
<feature type="domain" description="Acyl-CoA dehydrogenase/oxidase N-terminal" evidence="8">
    <location>
        <begin position="385"/>
        <end position="466"/>
    </location>
</feature>
<evidence type="ECO:0000256" key="3">
    <source>
        <dbReference type="ARBA" id="ARBA00022630"/>
    </source>
</evidence>
<evidence type="ECO:0000256" key="5">
    <source>
        <dbReference type="ARBA" id="ARBA00023002"/>
    </source>
</evidence>
<dbReference type="Pfam" id="PF00441">
    <property type="entry name" value="Acyl-CoA_dh_1"/>
    <property type="match status" value="2"/>
</dbReference>
<sequence>MNLDLSEENNLLVSMVEKLLTGAGGVDRLRNLEPGTVDRTLYAHLAQMGILTMRSLPPDQGGSPLFDVMLAMEQVGRHVPRLPLAETIVAASLLGRSHADGAATWVERIGAGEAVVTLALHDLAAKTEQFVAFGGACDAVVFRRGDGVYLRQGPLAPVKADHADQALGRLTETGETEIELARGEPAVALFSAAIEEWKLLVSAALWGISAAMLEMASRHANERLQFDRPIGSFQAIAHPLADRAVDNEAARLLGWWTAWLLGEGSDEAAAAISMTFAWSAKTADATARRALHTFGGYGLSLEHNAQVYFRHAKALPLLLGDPNEEMIRVADRMWRGASTALPDGGPCPLSFGMDQETIDITAETRAILEPLMTPELQATLPDSYDGHVPAIAQALGRAGLLFADWPTEWGGRGTAATAMLAALRVWDELGYPGHAQSVTNMVGHIVREFATDEVRQLVVPRLAAGEALCCMGYSEPGSGSDIFGCQTKSRWDEAGQCWIINGQKMWTTGANLADYVLLLTRSEPGSTKHRGLTLFLIPMSAEGIEVHPIHTVMDERTNATFYTDVRVDDRWRIGPAHNGIKVMTWALTLEQLGAFGAGDRRALPALLEWAAQPGQNGQPRIESKDVRRRLGLFELQAQAGVLLADRATWHALSHPEAGRTGYGPMSKLFYSEMVQQVLADLMDMTAPDCLPNGEGKLAILERLYRQSQVATVYAGSSEIQRSQIAEVFLGLPRSR</sequence>
<keyword evidence="3" id="KW-0285">Flavoprotein</keyword>
<comment type="similarity">
    <text evidence="2">Belongs to the acyl-CoA dehydrogenase family.</text>
</comment>
<evidence type="ECO:0000259" key="7">
    <source>
        <dbReference type="Pfam" id="PF02770"/>
    </source>
</evidence>
<accession>A0ABV7V9U3</accession>